<sequence>MKLHIISGIFLLLLIGGACKKETVNLTTPPVGLGGDSTGITPEDVFIHDSLMVPYNIAVYYKWLPGQLDFPYAIAPPKAEKVIPLLKALLAVTFRPYNEQTGSILFLQKYIPKTLKLAGTGQYESNGSIILGQAEGGTSMTLYELNNFTKAAADSNTFKRIGHTMHHEFGHILNQNILVPSSFKMITPAYSGNWYNISDREARMKGFITSYASSDPKEDFVEMVATMLIGADNGNAGYDDYEKILEDQTDGPGTPAYDALKAKEAAVVDYYARSWSIDFYALQRKCRRALAAFYQ</sequence>
<protein>
    <submittedName>
        <fullName evidence="1">Substrate import-associated zinc metallohydrolase lipoprotein</fullName>
    </submittedName>
</protein>
<dbReference type="NCBIfam" id="TIGR04549">
    <property type="entry name" value="LP_HExxH_w_tonB"/>
    <property type="match status" value="1"/>
</dbReference>
<evidence type="ECO:0000313" key="2">
    <source>
        <dbReference type="Proteomes" id="UP000199310"/>
    </source>
</evidence>
<dbReference type="AlphaFoldDB" id="A0A1I0SBD1"/>
<evidence type="ECO:0000313" key="1">
    <source>
        <dbReference type="EMBL" id="SEW53994.1"/>
    </source>
</evidence>
<dbReference type="PROSITE" id="PS51257">
    <property type="entry name" value="PROKAR_LIPOPROTEIN"/>
    <property type="match status" value="1"/>
</dbReference>
<dbReference type="InterPro" id="IPR030890">
    <property type="entry name" value="LP_HExxH_w_TonB"/>
</dbReference>
<keyword evidence="2" id="KW-1185">Reference proteome</keyword>
<dbReference type="SUPFAM" id="SSF55486">
    <property type="entry name" value="Metalloproteases ('zincins'), catalytic domain"/>
    <property type="match status" value="1"/>
</dbReference>
<dbReference type="STRING" id="29529.SAMN04488122_5830"/>
<keyword evidence="1" id="KW-0449">Lipoprotein</keyword>
<organism evidence="1 2">
    <name type="scientific">Chitinophaga arvensicola</name>
    <dbReference type="NCBI Taxonomy" id="29529"/>
    <lineage>
        <taxon>Bacteria</taxon>
        <taxon>Pseudomonadati</taxon>
        <taxon>Bacteroidota</taxon>
        <taxon>Chitinophagia</taxon>
        <taxon>Chitinophagales</taxon>
        <taxon>Chitinophagaceae</taxon>
        <taxon>Chitinophaga</taxon>
    </lineage>
</organism>
<reference evidence="2" key="1">
    <citation type="submission" date="2016-10" db="EMBL/GenBank/DDBJ databases">
        <authorList>
            <person name="Varghese N."/>
            <person name="Submissions S."/>
        </authorList>
    </citation>
    <scope>NUCLEOTIDE SEQUENCE [LARGE SCALE GENOMIC DNA]</scope>
    <source>
        <strain evidence="2">DSM 3695</strain>
    </source>
</reference>
<accession>A0A1I0SBD1</accession>
<dbReference type="OrthoDB" id="1113652at2"/>
<gene>
    <name evidence="1" type="ORF">SAMN04488122_5830</name>
</gene>
<dbReference type="EMBL" id="FOJG01000002">
    <property type="protein sequence ID" value="SEW53994.1"/>
    <property type="molecule type" value="Genomic_DNA"/>
</dbReference>
<proteinExistence type="predicted"/>
<dbReference type="Proteomes" id="UP000199310">
    <property type="component" value="Unassembled WGS sequence"/>
</dbReference>
<dbReference type="Gene3D" id="3.40.390.70">
    <property type="match status" value="1"/>
</dbReference>
<dbReference type="GO" id="GO:0016787">
    <property type="term" value="F:hydrolase activity"/>
    <property type="evidence" value="ECO:0007669"/>
    <property type="project" value="UniProtKB-KW"/>
</dbReference>
<keyword evidence="1" id="KW-0378">Hydrolase</keyword>
<dbReference type="RefSeq" id="WP_089901529.1">
    <property type="nucleotide sequence ID" value="NZ_FOJG01000002.1"/>
</dbReference>
<dbReference type="Pfam" id="PF15890">
    <property type="entry name" value="Peptidase_Mx1"/>
    <property type="match status" value="1"/>
</dbReference>
<name>A0A1I0SBD1_9BACT</name>